<feature type="active site" description="Nucleophile; for glutamine hydrolysis" evidence="12">
    <location>
        <position position="384"/>
    </location>
</feature>
<feature type="binding site" evidence="12">
    <location>
        <position position="475"/>
    </location>
    <ligand>
        <name>L-glutamine</name>
        <dbReference type="ChEBI" id="CHEBI:58359"/>
    </ligand>
</feature>
<feature type="active site" evidence="12">
    <location>
        <position position="524"/>
    </location>
</feature>
<feature type="active site" evidence="12">
    <location>
        <position position="522"/>
    </location>
</feature>
<dbReference type="GO" id="GO:0005524">
    <property type="term" value="F:ATP binding"/>
    <property type="evidence" value="ECO:0007669"/>
    <property type="project" value="UniProtKB-KW"/>
</dbReference>
<comment type="miscellaneous">
    <text evidence="12">CTPSs have evolved a hybrid strategy for distinguishing between UTP and CTP. The overlapping regions of the product feedback inhibitory and substrate sites recognize a common feature in both compounds, the triphosphate moiety. To differentiate isosteric substrate and product pyrimidine rings, an additional pocket far from the expected kinase/ligase catalytic site, specifically recognizes the cytosine and ribose portions of the product inhibitor.</text>
</comment>
<dbReference type="EC" id="6.3.4.2" evidence="12"/>
<keyword evidence="9 12" id="KW-0665">Pyrimidine biosynthesis</keyword>
<dbReference type="InterPro" id="IPR027417">
    <property type="entry name" value="P-loop_NTPase"/>
</dbReference>
<dbReference type="UniPathway" id="UPA00159">
    <property type="reaction ID" value="UER00277"/>
</dbReference>
<feature type="region of interest" description="Amidoligase domain" evidence="12">
    <location>
        <begin position="1"/>
        <end position="271"/>
    </location>
</feature>
<dbReference type="PANTHER" id="PTHR11550:SF0">
    <property type="entry name" value="CTP SYNTHASE-RELATED"/>
    <property type="match status" value="1"/>
</dbReference>
<keyword evidence="4 12" id="KW-0479">Metal-binding</keyword>
<feature type="binding site" evidence="12">
    <location>
        <position position="145"/>
    </location>
    <ligand>
        <name>Mg(2+)</name>
        <dbReference type="ChEBI" id="CHEBI:18420"/>
    </ligand>
</feature>
<keyword evidence="6 12" id="KW-0067">ATP-binding</keyword>
<dbReference type="GO" id="GO:0004359">
    <property type="term" value="F:glutaminase activity"/>
    <property type="evidence" value="ECO:0007669"/>
    <property type="project" value="RHEA"/>
</dbReference>
<evidence type="ECO:0000259" key="14">
    <source>
        <dbReference type="Pfam" id="PF06418"/>
    </source>
</evidence>
<dbReference type="GO" id="GO:0003883">
    <property type="term" value="F:CTP synthase activity"/>
    <property type="evidence" value="ECO:0007669"/>
    <property type="project" value="UniProtKB-UniRule"/>
</dbReference>
<feature type="binding site" evidence="12">
    <location>
        <begin position="20"/>
        <end position="25"/>
    </location>
    <ligand>
        <name>ATP</name>
        <dbReference type="ChEBI" id="CHEBI:30616"/>
    </ligand>
</feature>
<comment type="caution">
    <text evidence="12">Lacks conserved residue(s) required for the propagation of feature annotation.</text>
</comment>
<evidence type="ECO:0000313" key="15">
    <source>
        <dbReference type="EMBL" id="TZF91049.1"/>
    </source>
</evidence>
<evidence type="ECO:0000256" key="8">
    <source>
        <dbReference type="ARBA" id="ARBA00022962"/>
    </source>
</evidence>
<keyword evidence="3 12" id="KW-0436">Ligase</keyword>
<evidence type="ECO:0000256" key="12">
    <source>
        <dbReference type="HAMAP-Rule" id="MF_01227"/>
    </source>
</evidence>
<dbReference type="NCBIfam" id="TIGR00337">
    <property type="entry name" value="PyrG"/>
    <property type="match status" value="1"/>
</dbReference>
<dbReference type="OrthoDB" id="9801107at2"/>
<dbReference type="Gene3D" id="3.40.50.880">
    <property type="match status" value="1"/>
</dbReference>
<dbReference type="SUPFAM" id="SSF52317">
    <property type="entry name" value="Class I glutamine amidotransferase-like"/>
    <property type="match status" value="1"/>
</dbReference>
<dbReference type="GO" id="GO:0042802">
    <property type="term" value="F:identical protein binding"/>
    <property type="evidence" value="ECO:0007669"/>
    <property type="project" value="TreeGrafter"/>
</dbReference>
<comment type="subunit">
    <text evidence="12">Homotetramer.</text>
</comment>
<feature type="binding site" evidence="12">
    <location>
        <position position="228"/>
    </location>
    <ligand>
        <name>CTP</name>
        <dbReference type="ChEBI" id="CHEBI:37563"/>
        <note>allosteric inhibitor</note>
    </ligand>
</feature>
<dbReference type="PANTHER" id="PTHR11550">
    <property type="entry name" value="CTP SYNTHASE"/>
    <property type="match status" value="1"/>
</dbReference>
<dbReference type="GO" id="GO:0046872">
    <property type="term" value="F:metal ion binding"/>
    <property type="evidence" value="ECO:0007669"/>
    <property type="project" value="UniProtKB-KW"/>
</dbReference>
<dbReference type="FunFam" id="3.40.50.300:FF:000009">
    <property type="entry name" value="CTP synthase"/>
    <property type="match status" value="1"/>
</dbReference>
<keyword evidence="5 12" id="KW-0547">Nucleotide-binding</keyword>
<proteinExistence type="inferred from homology"/>
<evidence type="ECO:0000256" key="3">
    <source>
        <dbReference type="ARBA" id="ARBA00022598"/>
    </source>
</evidence>
<reference evidence="15 16" key="1">
    <citation type="submission" date="2019-08" db="EMBL/GenBank/DDBJ databases">
        <title>Draft genome sequence of Lysobacter sp. UKS-15.</title>
        <authorList>
            <person name="Im W.-T."/>
        </authorList>
    </citation>
    <scope>NUCLEOTIDE SEQUENCE [LARGE SCALE GENOMIC DNA]</scope>
    <source>
        <strain evidence="15 16">UKS-15</strain>
    </source>
</reference>
<evidence type="ECO:0000256" key="6">
    <source>
        <dbReference type="ARBA" id="ARBA00022840"/>
    </source>
</evidence>
<dbReference type="InterPro" id="IPR017456">
    <property type="entry name" value="CTP_synthase_N"/>
</dbReference>
<feature type="binding site" evidence="12">
    <location>
        <position position="228"/>
    </location>
    <ligand>
        <name>UTP</name>
        <dbReference type="ChEBI" id="CHEBI:46398"/>
    </ligand>
</feature>
<feature type="binding site" evidence="12">
    <location>
        <position position="246"/>
    </location>
    <ligand>
        <name>ATP</name>
        <dbReference type="ChEBI" id="CHEBI:30616"/>
    </ligand>
</feature>
<feature type="binding site" evidence="12">
    <location>
        <position position="77"/>
    </location>
    <ligand>
        <name>Mg(2+)</name>
        <dbReference type="ChEBI" id="CHEBI:18420"/>
    </ligand>
</feature>
<dbReference type="GO" id="GO:0005829">
    <property type="term" value="C:cytosol"/>
    <property type="evidence" value="ECO:0007669"/>
    <property type="project" value="TreeGrafter"/>
</dbReference>
<dbReference type="CDD" id="cd01746">
    <property type="entry name" value="GATase1_CTP_Synthase"/>
    <property type="match status" value="1"/>
</dbReference>
<dbReference type="HAMAP" id="MF_01227">
    <property type="entry name" value="PyrG"/>
    <property type="match status" value="1"/>
</dbReference>
<feature type="binding site" evidence="12">
    <location>
        <begin position="192"/>
        <end position="197"/>
    </location>
    <ligand>
        <name>UTP</name>
        <dbReference type="ChEBI" id="CHEBI:46398"/>
    </ligand>
</feature>
<dbReference type="Proteomes" id="UP000323164">
    <property type="component" value="Unassembled WGS sequence"/>
</dbReference>
<accession>A0A5D8Z895</accession>
<dbReference type="NCBIfam" id="NF003792">
    <property type="entry name" value="PRK05380.1"/>
    <property type="match status" value="1"/>
</dbReference>
<protein>
    <recommendedName>
        <fullName evidence="12">CTP synthase</fullName>
        <ecNumber evidence="12">6.3.4.2</ecNumber>
    </recommendedName>
    <alternativeName>
        <fullName evidence="12">Cytidine 5'-triphosphate synthase</fullName>
    </alternativeName>
    <alternativeName>
        <fullName evidence="12">Cytidine triphosphate synthetase</fullName>
        <shortName evidence="12">CTP synthetase</shortName>
        <shortName evidence="12">CTPS</shortName>
    </alternativeName>
    <alternativeName>
        <fullName evidence="12">UTP--ammonia ligase</fullName>
    </alternativeName>
</protein>
<dbReference type="InterPro" id="IPR004468">
    <property type="entry name" value="CTP_synthase"/>
</dbReference>
<dbReference type="GO" id="GO:0019856">
    <property type="term" value="P:pyrimidine nucleobase biosynthetic process"/>
    <property type="evidence" value="ECO:0007669"/>
    <property type="project" value="TreeGrafter"/>
</dbReference>
<evidence type="ECO:0000256" key="4">
    <source>
        <dbReference type="ARBA" id="ARBA00022723"/>
    </source>
</evidence>
<dbReference type="GO" id="GO:0097268">
    <property type="term" value="C:cytoophidium"/>
    <property type="evidence" value="ECO:0007669"/>
    <property type="project" value="UniProtKB-ARBA"/>
</dbReference>
<feature type="binding site" evidence="12">
    <location>
        <position position="77"/>
    </location>
    <ligand>
        <name>ATP</name>
        <dbReference type="ChEBI" id="CHEBI:30616"/>
    </ligand>
</feature>
<dbReference type="PROSITE" id="PS51273">
    <property type="entry name" value="GATASE_TYPE_1"/>
    <property type="match status" value="1"/>
</dbReference>
<evidence type="ECO:0000256" key="9">
    <source>
        <dbReference type="ARBA" id="ARBA00022975"/>
    </source>
</evidence>
<evidence type="ECO:0000256" key="2">
    <source>
        <dbReference type="ARBA" id="ARBA00007533"/>
    </source>
</evidence>
<comment type="catalytic activity">
    <reaction evidence="10 12">
        <text>UTP + L-glutamine + ATP + H2O = CTP + L-glutamate + ADP + phosphate + 2 H(+)</text>
        <dbReference type="Rhea" id="RHEA:26426"/>
        <dbReference type="ChEBI" id="CHEBI:15377"/>
        <dbReference type="ChEBI" id="CHEBI:15378"/>
        <dbReference type="ChEBI" id="CHEBI:29985"/>
        <dbReference type="ChEBI" id="CHEBI:30616"/>
        <dbReference type="ChEBI" id="CHEBI:37563"/>
        <dbReference type="ChEBI" id="CHEBI:43474"/>
        <dbReference type="ChEBI" id="CHEBI:46398"/>
        <dbReference type="ChEBI" id="CHEBI:58359"/>
        <dbReference type="ChEBI" id="CHEBI:456216"/>
        <dbReference type="EC" id="6.3.4.2"/>
    </reaction>
</comment>
<dbReference type="FunFam" id="3.40.50.880:FF:000002">
    <property type="entry name" value="CTP synthase"/>
    <property type="match status" value="1"/>
</dbReference>
<evidence type="ECO:0000256" key="10">
    <source>
        <dbReference type="ARBA" id="ARBA00047781"/>
    </source>
</evidence>
<comment type="similarity">
    <text evidence="2 12">Belongs to the CTP synthase family.</text>
</comment>
<sequence length="560" mass="61921">MTSPSHVTPLVFVTGGVVSSLGKGIAAASLAAILESRGLRVTMMKLDPYINVDPGTMSPFQHGEVYVTDDGAETDLDLGHYERYVRTRLSRKNSITTGRIYETVIRKERRGDYLGGTVQVIPHITDEIKRCIVDATDGYDIGLVEVGGTVGDIESLPFLEAIRQLRSERGPESTLFMHLTLVPWIAAAGELKTKPTQHSVKELRSIGIQPDVLLCRSEKPLPDSDRRKIALFTNVPERAVISAVDLDNIYKLPRFFHEQGLDDIVIRRLGLQAGPADLAEWDAVLDASEHPVDEVTIGVVGKYVDHQDAYKSVAEALKHGGLRQRTRVNLRWIESSDVERQGIAALEGVDGILVPGGFGDRGFEGKVLAAKFAREHGIPYFGICYGMQAAVVDYARNVCGLDGANSTENDKHSPHPVIGLITEWRTQSGDVERRSEESDLGGTMRLGLQDQRLKPGTLAREMYGRDVVGERHRHRYEFNNRYRTQLEDAGLVIAAKSMDDLLVEMVELPRDVHPWFLACQAHPEFLSTPRDGHPLFIGFIRAARESKAHANSAPATEVRG</sequence>
<dbReference type="Pfam" id="PF00117">
    <property type="entry name" value="GATase"/>
    <property type="match status" value="1"/>
</dbReference>
<feature type="binding site" evidence="12">
    <location>
        <begin position="152"/>
        <end position="154"/>
    </location>
    <ligand>
        <name>CTP</name>
        <dbReference type="ChEBI" id="CHEBI:37563"/>
        <note>allosteric inhibitor</note>
    </ligand>
</feature>
<dbReference type="EMBL" id="VTRV01000018">
    <property type="protein sequence ID" value="TZF91049.1"/>
    <property type="molecule type" value="Genomic_DNA"/>
</dbReference>
<dbReference type="InterPro" id="IPR033828">
    <property type="entry name" value="GATase1_CTP_Synthase"/>
</dbReference>
<dbReference type="InterPro" id="IPR017926">
    <property type="entry name" value="GATASE"/>
</dbReference>
<dbReference type="Gene3D" id="3.40.50.300">
    <property type="entry name" value="P-loop containing nucleotide triphosphate hydrolases"/>
    <property type="match status" value="1"/>
</dbReference>
<feature type="binding site" evidence="12">
    <location>
        <position position="19"/>
    </location>
    <ligand>
        <name>UTP</name>
        <dbReference type="ChEBI" id="CHEBI:46398"/>
    </ligand>
</feature>
<feature type="domain" description="Glutamine amidotransferase" evidence="13">
    <location>
        <begin position="307"/>
        <end position="541"/>
    </location>
</feature>
<evidence type="ECO:0000256" key="7">
    <source>
        <dbReference type="ARBA" id="ARBA00022842"/>
    </source>
</evidence>
<evidence type="ECO:0000256" key="5">
    <source>
        <dbReference type="ARBA" id="ARBA00022741"/>
    </source>
</evidence>
<comment type="activity regulation">
    <text evidence="12">Allosterically activated by GTP, when glutamine is the substrate; GTP has no effect on the reaction when ammonia is the substrate. The allosteric effector GTP functions by stabilizing the protein conformation that binds the tetrahedral intermediate(s) formed during glutamine hydrolysis. Inhibited by the product CTP, via allosteric rather than competitive inhibition.</text>
</comment>
<keyword evidence="7 12" id="KW-0460">Magnesium</keyword>
<comment type="caution">
    <text evidence="15">The sequence shown here is derived from an EMBL/GenBank/DDBJ whole genome shotgun (WGS) entry which is preliminary data.</text>
</comment>
<comment type="pathway">
    <text evidence="1 12">Pyrimidine metabolism; CTP biosynthesis via de novo pathway; CTP from UDP: step 2/2.</text>
</comment>
<dbReference type="RefSeq" id="WP_149351868.1">
    <property type="nucleotide sequence ID" value="NZ_VTRV01000018.1"/>
</dbReference>
<gene>
    <name evidence="12" type="primary">pyrG</name>
    <name evidence="15" type="ORF">FW784_02930</name>
</gene>
<dbReference type="GO" id="GO:0044210">
    <property type="term" value="P:'de novo' CTP biosynthetic process"/>
    <property type="evidence" value="ECO:0007669"/>
    <property type="project" value="UniProtKB-UniRule"/>
</dbReference>
<dbReference type="AlphaFoldDB" id="A0A5D8Z895"/>
<feature type="binding site" evidence="12">
    <location>
        <begin position="385"/>
        <end position="388"/>
    </location>
    <ligand>
        <name>L-glutamine</name>
        <dbReference type="ChEBI" id="CHEBI:58359"/>
    </ligand>
</feature>
<evidence type="ECO:0000256" key="1">
    <source>
        <dbReference type="ARBA" id="ARBA00005171"/>
    </source>
</evidence>
<feature type="domain" description="CTP synthase N-terminal" evidence="14">
    <location>
        <begin position="11"/>
        <end position="271"/>
    </location>
</feature>
<comment type="function">
    <text evidence="11 12">Catalyzes the ATP-dependent amination of UTP to CTP with either L-glutamine or ammonia as the source of nitrogen. Regulates intracellular CTP levels through interactions with the four ribonucleotide triphosphates.</text>
</comment>
<keyword evidence="8 12" id="KW-0315">Glutamine amidotransferase</keyword>
<dbReference type="SUPFAM" id="SSF52540">
    <property type="entry name" value="P-loop containing nucleoside triphosphate hydrolases"/>
    <property type="match status" value="1"/>
</dbReference>
<evidence type="ECO:0000313" key="16">
    <source>
        <dbReference type="Proteomes" id="UP000323164"/>
    </source>
</evidence>
<feature type="binding site" evidence="12">
    <location>
        <position position="19"/>
    </location>
    <ligand>
        <name>CTP</name>
        <dbReference type="ChEBI" id="CHEBI:37563"/>
        <note>allosteric inhibitor</note>
    </ligand>
</feature>
<comment type="catalytic activity">
    <reaction evidence="12">
        <text>L-glutamine + H2O = L-glutamate + NH4(+)</text>
        <dbReference type="Rhea" id="RHEA:15889"/>
        <dbReference type="ChEBI" id="CHEBI:15377"/>
        <dbReference type="ChEBI" id="CHEBI:28938"/>
        <dbReference type="ChEBI" id="CHEBI:29985"/>
        <dbReference type="ChEBI" id="CHEBI:58359"/>
    </reaction>
</comment>
<dbReference type="InterPro" id="IPR029062">
    <property type="entry name" value="Class_I_gatase-like"/>
</dbReference>
<organism evidence="15 16">
    <name type="scientific">Cognatilysobacter lacus</name>
    <dbReference type="NCBI Taxonomy" id="1643323"/>
    <lineage>
        <taxon>Bacteria</taxon>
        <taxon>Pseudomonadati</taxon>
        <taxon>Pseudomonadota</taxon>
        <taxon>Gammaproteobacteria</taxon>
        <taxon>Lysobacterales</taxon>
        <taxon>Lysobacteraceae</taxon>
        <taxon>Cognatilysobacter</taxon>
    </lineage>
</organism>
<name>A0A5D8Z895_9GAMM</name>
<keyword evidence="16" id="KW-1185">Reference proteome</keyword>
<feature type="binding site" evidence="12">
    <location>
        <begin position="192"/>
        <end position="197"/>
    </location>
    <ligand>
        <name>CTP</name>
        <dbReference type="ChEBI" id="CHEBI:37563"/>
        <note>allosteric inhibitor</note>
    </ligand>
</feature>
<evidence type="ECO:0000256" key="11">
    <source>
        <dbReference type="ARBA" id="ARBA00059148"/>
    </source>
</evidence>
<dbReference type="Pfam" id="PF06418">
    <property type="entry name" value="CTP_synth_N"/>
    <property type="match status" value="1"/>
</dbReference>
<feature type="binding site" evidence="12">
    <location>
        <position position="408"/>
    </location>
    <ligand>
        <name>L-glutamine</name>
        <dbReference type="ChEBI" id="CHEBI:58359"/>
    </ligand>
</feature>
<dbReference type="CDD" id="cd03113">
    <property type="entry name" value="CTPS_N"/>
    <property type="match status" value="1"/>
</dbReference>
<evidence type="ECO:0000259" key="13">
    <source>
        <dbReference type="Pfam" id="PF00117"/>
    </source>
</evidence>
<feature type="binding site" evidence="12">
    <location>
        <position position="357"/>
    </location>
    <ligand>
        <name>L-glutamine</name>
        <dbReference type="ChEBI" id="CHEBI:58359"/>
    </ligand>
</feature>
<comment type="catalytic activity">
    <reaction evidence="12">
        <text>UTP + NH4(+) + ATP = CTP + ADP + phosphate + 2 H(+)</text>
        <dbReference type="Rhea" id="RHEA:16597"/>
        <dbReference type="ChEBI" id="CHEBI:15378"/>
        <dbReference type="ChEBI" id="CHEBI:28938"/>
        <dbReference type="ChEBI" id="CHEBI:30616"/>
        <dbReference type="ChEBI" id="CHEBI:37563"/>
        <dbReference type="ChEBI" id="CHEBI:43474"/>
        <dbReference type="ChEBI" id="CHEBI:46398"/>
        <dbReference type="ChEBI" id="CHEBI:456216"/>
    </reaction>
</comment>